<dbReference type="Proteomes" id="UP000198427">
    <property type="component" value="Unassembled WGS sequence"/>
</dbReference>
<evidence type="ECO:0000256" key="3">
    <source>
        <dbReference type="ARBA" id="ARBA00022729"/>
    </source>
</evidence>
<keyword evidence="3" id="KW-0732">Signal</keyword>
<keyword evidence="5" id="KW-0998">Cell outer membrane</keyword>
<dbReference type="OrthoDB" id="1100079at2"/>
<gene>
    <name evidence="7" type="ORF">SAMN06265364_102100</name>
</gene>
<sequence length="587" mass="66839">MKRLISNHIISLTIVAAATFGLVSCIDSIEPSEVLTSDQVKKISSSQEGLINGILSYMITFDSWGSGDPLNDWGYPCQMFYREVLGSDIPVYSSNYSYWTTVESGVNTRFKAYYTYRFYYDFIATCNNVTSVVDPATASPTSKNYLGIALTYRAMAYLDIARQFEFKKTGIASLDDKASKDGIWGLTVPIVTEKTTKEMQRHNPRAPFYKMYRFILTDLNHAEEYLANYARPDKNLPDLSVVYGLKARLWMEMASRFDQSSADLAAAVTAEDSASIEYDKLGITTARECYEKARTYARKAVSGYSPVTEAQWLSTQDGFNKDNQAWMWKLGYTTREQISYMYYTFTSTVTSETNWGLAGTYGATRMIGSALYDKMPEGDWRHYAWIDPTAAGTHEGYEKYDSITIGTKKEKLTLLDEDAWKELPAYANIKFRPAKGNISDTYEGQFISLPLMRMEEMKFIDIEATAHLDGVAAGVTALKDFINTYRYTDNSYQANNATTMEDFIKELMIQKRIEFWGEGITYFDYKRLGLQVRRKDNTNYEPSARINSKEGYVCPWMNFFILEYETHNNVACKPNPDTSGSLTVTNQ</sequence>
<proteinExistence type="inferred from homology"/>
<evidence type="ECO:0000256" key="5">
    <source>
        <dbReference type="ARBA" id="ARBA00023237"/>
    </source>
</evidence>
<evidence type="ECO:0000259" key="6">
    <source>
        <dbReference type="Pfam" id="PF07980"/>
    </source>
</evidence>
<dbReference type="PROSITE" id="PS51257">
    <property type="entry name" value="PROKAR_LIPOPROTEIN"/>
    <property type="match status" value="1"/>
</dbReference>
<keyword evidence="4" id="KW-0472">Membrane</keyword>
<comment type="caution">
    <text evidence="7">The sequence shown here is derived from an EMBL/GenBank/DDBJ whole genome shotgun (WGS) entry which is preliminary data.</text>
</comment>
<dbReference type="Pfam" id="PF07980">
    <property type="entry name" value="SusD_RagB"/>
    <property type="match status" value="1"/>
</dbReference>
<evidence type="ECO:0000256" key="4">
    <source>
        <dbReference type="ARBA" id="ARBA00023136"/>
    </source>
</evidence>
<comment type="similarity">
    <text evidence="2">Belongs to the SusD family.</text>
</comment>
<name>A0A2K9H5K2_9BACT</name>
<feature type="domain" description="RagB/SusD" evidence="6">
    <location>
        <begin position="354"/>
        <end position="531"/>
    </location>
</feature>
<dbReference type="InterPro" id="IPR012944">
    <property type="entry name" value="SusD_RagB_dom"/>
</dbReference>
<protein>
    <submittedName>
        <fullName evidence="7">SusD family protein</fullName>
    </submittedName>
</protein>
<dbReference type="KEGG" id="pje:CRM71_00240"/>
<dbReference type="SUPFAM" id="SSF48452">
    <property type="entry name" value="TPR-like"/>
    <property type="match status" value="1"/>
</dbReference>
<evidence type="ECO:0000256" key="1">
    <source>
        <dbReference type="ARBA" id="ARBA00004442"/>
    </source>
</evidence>
<dbReference type="AlphaFoldDB" id="A0A2K9H5K2"/>
<keyword evidence="8" id="KW-1185">Reference proteome</keyword>
<dbReference type="RefSeq" id="WP_089365346.1">
    <property type="nucleotide sequence ID" value="NZ_CP023863.1"/>
</dbReference>
<dbReference type="Gene3D" id="1.25.40.390">
    <property type="match status" value="1"/>
</dbReference>
<accession>A0A2K9H5K2</accession>
<evidence type="ECO:0000313" key="7">
    <source>
        <dbReference type="EMBL" id="SNR63839.1"/>
    </source>
</evidence>
<dbReference type="EMBL" id="FZNZ01000002">
    <property type="protein sequence ID" value="SNR63839.1"/>
    <property type="molecule type" value="Genomic_DNA"/>
</dbReference>
<organism evidence="7 8">
    <name type="scientific">Prevotella jejuni</name>
    <dbReference type="NCBI Taxonomy" id="1177574"/>
    <lineage>
        <taxon>Bacteria</taxon>
        <taxon>Pseudomonadati</taxon>
        <taxon>Bacteroidota</taxon>
        <taxon>Bacteroidia</taxon>
        <taxon>Bacteroidales</taxon>
        <taxon>Prevotellaceae</taxon>
        <taxon>Prevotella</taxon>
    </lineage>
</organism>
<dbReference type="GeneID" id="94027869"/>
<dbReference type="InterPro" id="IPR011990">
    <property type="entry name" value="TPR-like_helical_dom_sf"/>
</dbReference>
<evidence type="ECO:0000313" key="8">
    <source>
        <dbReference type="Proteomes" id="UP000198427"/>
    </source>
</evidence>
<evidence type="ECO:0000256" key="2">
    <source>
        <dbReference type="ARBA" id="ARBA00006275"/>
    </source>
</evidence>
<dbReference type="GO" id="GO:0009279">
    <property type="term" value="C:cell outer membrane"/>
    <property type="evidence" value="ECO:0007669"/>
    <property type="project" value="UniProtKB-SubCell"/>
</dbReference>
<comment type="subcellular location">
    <subcellularLocation>
        <location evidence="1">Cell outer membrane</location>
    </subcellularLocation>
</comment>
<reference evidence="7 8" key="1">
    <citation type="submission" date="2017-06" db="EMBL/GenBank/DDBJ databases">
        <authorList>
            <person name="Varghese N."/>
            <person name="Submissions S."/>
        </authorList>
    </citation>
    <scope>NUCLEOTIDE SEQUENCE [LARGE SCALE GENOMIC DNA]</scope>
    <source>
        <strain evidence="7 8">DSM 26989</strain>
    </source>
</reference>